<name>A0A6C0CLM0_9ZZZZ</name>
<organism evidence="1">
    <name type="scientific">viral metagenome</name>
    <dbReference type="NCBI Taxonomy" id="1070528"/>
    <lineage>
        <taxon>unclassified sequences</taxon>
        <taxon>metagenomes</taxon>
        <taxon>organismal metagenomes</taxon>
    </lineage>
</organism>
<reference evidence="1" key="1">
    <citation type="journal article" date="2020" name="Nature">
        <title>Giant virus diversity and host interactions through global metagenomics.</title>
        <authorList>
            <person name="Schulz F."/>
            <person name="Roux S."/>
            <person name="Paez-Espino D."/>
            <person name="Jungbluth S."/>
            <person name="Walsh D.A."/>
            <person name="Denef V.J."/>
            <person name="McMahon K.D."/>
            <person name="Konstantinidis K.T."/>
            <person name="Eloe-Fadrosh E.A."/>
            <person name="Kyrpides N.C."/>
            <person name="Woyke T."/>
        </authorList>
    </citation>
    <scope>NUCLEOTIDE SEQUENCE</scope>
    <source>
        <strain evidence="1">GVMAG-M-3300021389-45</strain>
    </source>
</reference>
<protein>
    <submittedName>
        <fullName evidence="1">Uncharacterized protein</fullName>
    </submittedName>
</protein>
<dbReference type="AlphaFoldDB" id="A0A6C0CLM0"/>
<evidence type="ECO:0000313" key="1">
    <source>
        <dbReference type="EMBL" id="QHT05686.1"/>
    </source>
</evidence>
<dbReference type="EMBL" id="MN739457">
    <property type="protein sequence ID" value="QHT05686.1"/>
    <property type="molecule type" value="Genomic_DNA"/>
</dbReference>
<proteinExistence type="predicted"/>
<sequence>MNVLQNVMQIIDSISDKIPENVYLSLCNELKKLYAFIPDKIRPALSRTNSASNVPASSPANGYWIR</sequence>
<accession>A0A6C0CLM0</accession>